<name>A0A9I9E6N2_CUCME</name>
<organism evidence="1">
    <name type="scientific">Cucumis melo</name>
    <name type="common">Muskmelon</name>
    <dbReference type="NCBI Taxonomy" id="3656"/>
    <lineage>
        <taxon>Eukaryota</taxon>
        <taxon>Viridiplantae</taxon>
        <taxon>Streptophyta</taxon>
        <taxon>Embryophyta</taxon>
        <taxon>Tracheophyta</taxon>
        <taxon>Spermatophyta</taxon>
        <taxon>Magnoliopsida</taxon>
        <taxon>eudicotyledons</taxon>
        <taxon>Gunneridae</taxon>
        <taxon>Pentapetalae</taxon>
        <taxon>rosids</taxon>
        <taxon>fabids</taxon>
        <taxon>Cucurbitales</taxon>
        <taxon>Cucurbitaceae</taxon>
        <taxon>Benincaseae</taxon>
        <taxon>Cucumis</taxon>
    </lineage>
</organism>
<sequence length="105" mass="11851">MAYCYFSFTKDLPITFVLNFSYSYSGYRASSGTYCPTPKFSFSSLTLANMQIYAPSLSSLAAQIESGMFVLVTVSARGTRQFAIQFKKCEDTFQEVNFPFKSVHH</sequence>
<dbReference type="AlphaFoldDB" id="A0A9I9E6N2"/>
<proteinExistence type="predicted"/>
<protein>
    <submittedName>
        <fullName evidence="1">Uncharacterized protein</fullName>
    </submittedName>
</protein>
<evidence type="ECO:0000313" key="1">
    <source>
        <dbReference type="EnsemblPlants" id="MELO3C029531.2.1"/>
    </source>
</evidence>
<accession>A0A9I9E6N2</accession>
<dbReference type="EnsemblPlants" id="MELO3C029531.2.1">
    <property type="protein sequence ID" value="MELO3C029531.2.1"/>
    <property type="gene ID" value="MELO3C029531.2"/>
</dbReference>
<dbReference type="Gramene" id="MELO3C029531.2.1">
    <property type="protein sequence ID" value="MELO3C029531.2.1"/>
    <property type="gene ID" value="MELO3C029531.2"/>
</dbReference>
<reference evidence="1" key="1">
    <citation type="submission" date="2023-03" db="UniProtKB">
        <authorList>
            <consortium name="EnsemblPlants"/>
        </authorList>
    </citation>
    <scope>IDENTIFICATION</scope>
</reference>